<sequence length="58" mass="6591">LQLVITSETSFLVELMQSYNFALLKFSPANLIMCSRNSCLVTRIAKDFPNFNCTVPFL</sequence>
<organism evidence="1 2">
    <name type="scientific">Aegilops tauschii subsp. strangulata</name>
    <name type="common">Goatgrass</name>
    <dbReference type="NCBI Taxonomy" id="200361"/>
    <lineage>
        <taxon>Eukaryota</taxon>
        <taxon>Viridiplantae</taxon>
        <taxon>Streptophyta</taxon>
        <taxon>Embryophyta</taxon>
        <taxon>Tracheophyta</taxon>
        <taxon>Spermatophyta</taxon>
        <taxon>Magnoliopsida</taxon>
        <taxon>Liliopsida</taxon>
        <taxon>Poales</taxon>
        <taxon>Poaceae</taxon>
        <taxon>BOP clade</taxon>
        <taxon>Pooideae</taxon>
        <taxon>Triticodae</taxon>
        <taxon>Triticeae</taxon>
        <taxon>Triticinae</taxon>
        <taxon>Aegilops</taxon>
    </lineage>
</organism>
<reference evidence="1" key="5">
    <citation type="journal article" date="2021" name="G3 (Bethesda)">
        <title>Aegilops tauschii genome assembly Aet v5.0 features greater sequence contiguity and improved annotation.</title>
        <authorList>
            <person name="Wang L."/>
            <person name="Zhu T."/>
            <person name="Rodriguez J.C."/>
            <person name="Deal K.R."/>
            <person name="Dubcovsky J."/>
            <person name="McGuire P.E."/>
            <person name="Lux T."/>
            <person name="Spannagl M."/>
            <person name="Mayer K.F.X."/>
            <person name="Baldrich P."/>
            <person name="Meyers B.C."/>
            <person name="Huo N."/>
            <person name="Gu Y.Q."/>
            <person name="Zhou H."/>
            <person name="Devos K.M."/>
            <person name="Bennetzen J.L."/>
            <person name="Unver T."/>
            <person name="Budak H."/>
            <person name="Gulick P.J."/>
            <person name="Galiba G."/>
            <person name="Kalapos B."/>
            <person name="Nelson D.R."/>
            <person name="Li P."/>
            <person name="You F.M."/>
            <person name="Luo M.C."/>
            <person name="Dvorak J."/>
        </authorList>
    </citation>
    <scope>NUCLEOTIDE SEQUENCE [LARGE SCALE GENOMIC DNA]</scope>
    <source>
        <strain evidence="1">cv. AL8/78</strain>
    </source>
</reference>
<dbReference type="EnsemblPlants" id="AET2Gv20832000.10">
    <property type="protein sequence ID" value="AET2Gv20832000.10"/>
    <property type="gene ID" value="AET2Gv20832000"/>
</dbReference>
<keyword evidence="2" id="KW-1185">Reference proteome</keyword>
<protein>
    <submittedName>
        <fullName evidence="1">Uncharacterized protein</fullName>
    </submittedName>
</protein>
<dbReference type="Gramene" id="AET2Gv20832000.10">
    <property type="protein sequence ID" value="AET2Gv20832000.10"/>
    <property type="gene ID" value="AET2Gv20832000"/>
</dbReference>
<reference evidence="1" key="3">
    <citation type="journal article" date="2017" name="Nature">
        <title>Genome sequence of the progenitor of the wheat D genome Aegilops tauschii.</title>
        <authorList>
            <person name="Luo M.C."/>
            <person name="Gu Y.Q."/>
            <person name="Puiu D."/>
            <person name="Wang H."/>
            <person name="Twardziok S.O."/>
            <person name="Deal K.R."/>
            <person name="Huo N."/>
            <person name="Zhu T."/>
            <person name="Wang L."/>
            <person name="Wang Y."/>
            <person name="McGuire P.E."/>
            <person name="Liu S."/>
            <person name="Long H."/>
            <person name="Ramasamy R.K."/>
            <person name="Rodriguez J.C."/>
            <person name="Van S.L."/>
            <person name="Yuan L."/>
            <person name="Wang Z."/>
            <person name="Xia Z."/>
            <person name="Xiao L."/>
            <person name="Anderson O.D."/>
            <person name="Ouyang S."/>
            <person name="Liang Y."/>
            <person name="Zimin A.V."/>
            <person name="Pertea G."/>
            <person name="Qi P."/>
            <person name="Bennetzen J.L."/>
            <person name="Dai X."/>
            <person name="Dawson M.W."/>
            <person name="Muller H.G."/>
            <person name="Kugler K."/>
            <person name="Rivarola-Duarte L."/>
            <person name="Spannagl M."/>
            <person name="Mayer K.F.X."/>
            <person name="Lu F.H."/>
            <person name="Bevan M.W."/>
            <person name="Leroy P."/>
            <person name="Li P."/>
            <person name="You F.M."/>
            <person name="Sun Q."/>
            <person name="Liu Z."/>
            <person name="Lyons E."/>
            <person name="Wicker T."/>
            <person name="Salzberg S.L."/>
            <person name="Devos K.M."/>
            <person name="Dvorak J."/>
        </authorList>
    </citation>
    <scope>NUCLEOTIDE SEQUENCE [LARGE SCALE GENOMIC DNA]</scope>
    <source>
        <strain evidence="1">cv. AL8/78</strain>
    </source>
</reference>
<dbReference type="AlphaFoldDB" id="A0A453CFY4"/>
<reference evidence="1" key="4">
    <citation type="submission" date="2019-03" db="UniProtKB">
        <authorList>
            <consortium name="EnsemblPlants"/>
        </authorList>
    </citation>
    <scope>IDENTIFICATION</scope>
</reference>
<dbReference type="Proteomes" id="UP000015105">
    <property type="component" value="Chromosome 2D"/>
</dbReference>
<evidence type="ECO:0000313" key="1">
    <source>
        <dbReference type="EnsemblPlants" id="AET2Gv20832000.10"/>
    </source>
</evidence>
<name>A0A453CFY4_AEGTS</name>
<evidence type="ECO:0000313" key="2">
    <source>
        <dbReference type="Proteomes" id="UP000015105"/>
    </source>
</evidence>
<accession>A0A453CFY4</accession>
<reference evidence="2" key="1">
    <citation type="journal article" date="2014" name="Science">
        <title>Ancient hybridizations among the ancestral genomes of bread wheat.</title>
        <authorList>
            <consortium name="International Wheat Genome Sequencing Consortium,"/>
            <person name="Marcussen T."/>
            <person name="Sandve S.R."/>
            <person name="Heier L."/>
            <person name="Spannagl M."/>
            <person name="Pfeifer M."/>
            <person name="Jakobsen K.S."/>
            <person name="Wulff B.B."/>
            <person name="Steuernagel B."/>
            <person name="Mayer K.F."/>
            <person name="Olsen O.A."/>
        </authorList>
    </citation>
    <scope>NUCLEOTIDE SEQUENCE [LARGE SCALE GENOMIC DNA]</scope>
    <source>
        <strain evidence="2">cv. AL8/78</strain>
    </source>
</reference>
<proteinExistence type="predicted"/>
<reference evidence="2" key="2">
    <citation type="journal article" date="2017" name="Nat. Plants">
        <title>The Aegilops tauschii genome reveals multiple impacts of transposons.</title>
        <authorList>
            <person name="Zhao G."/>
            <person name="Zou C."/>
            <person name="Li K."/>
            <person name="Wang K."/>
            <person name="Li T."/>
            <person name="Gao L."/>
            <person name="Zhang X."/>
            <person name="Wang H."/>
            <person name="Yang Z."/>
            <person name="Liu X."/>
            <person name="Jiang W."/>
            <person name="Mao L."/>
            <person name="Kong X."/>
            <person name="Jiao Y."/>
            <person name="Jia J."/>
        </authorList>
    </citation>
    <scope>NUCLEOTIDE SEQUENCE [LARGE SCALE GENOMIC DNA]</scope>
    <source>
        <strain evidence="2">cv. AL8/78</strain>
    </source>
</reference>